<dbReference type="PATRIC" id="fig|1300343.5.peg.2556"/>
<dbReference type="AlphaFoldDB" id="A0A0A2GSY0"/>
<dbReference type="InterPro" id="IPR044068">
    <property type="entry name" value="CB"/>
</dbReference>
<reference evidence="8 9" key="1">
    <citation type="submission" date="2014-10" db="EMBL/GenBank/DDBJ databases">
        <title>Draft genome sequence of the proteorhodopsin-containing marine bacterium Dokdonia donghaensis.</title>
        <authorList>
            <person name="Gomez-Consarnau L."/>
            <person name="Gonzalez J.M."/>
            <person name="Riedel T."/>
            <person name="Jaenicke S."/>
            <person name="Wagner-Doebler I."/>
            <person name="Fuhrman J.A."/>
        </authorList>
    </citation>
    <scope>NUCLEOTIDE SEQUENCE [LARGE SCALE GENOMIC DNA]</scope>
    <source>
        <strain evidence="8 9">DSW-1</strain>
    </source>
</reference>
<dbReference type="InterPro" id="IPR011010">
    <property type="entry name" value="DNA_brk_join_enz"/>
</dbReference>
<dbReference type="InterPro" id="IPR050090">
    <property type="entry name" value="Tyrosine_recombinase_XerCD"/>
</dbReference>
<evidence type="ECO:0000256" key="4">
    <source>
        <dbReference type="ARBA" id="ARBA00023172"/>
    </source>
</evidence>
<dbReference type="GO" id="GO:0003677">
    <property type="term" value="F:DNA binding"/>
    <property type="evidence" value="ECO:0007669"/>
    <property type="project" value="UniProtKB-UniRule"/>
</dbReference>
<dbReference type="OrthoDB" id="9801717at2"/>
<evidence type="ECO:0000259" key="6">
    <source>
        <dbReference type="PROSITE" id="PS51898"/>
    </source>
</evidence>
<dbReference type="Gene3D" id="1.10.443.10">
    <property type="entry name" value="Intergrase catalytic core"/>
    <property type="match status" value="1"/>
</dbReference>
<dbReference type="RefSeq" id="WP_035324479.1">
    <property type="nucleotide sequence ID" value="NZ_CP015125.1"/>
</dbReference>
<dbReference type="PANTHER" id="PTHR30349:SF64">
    <property type="entry name" value="PROPHAGE INTEGRASE INTD-RELATED"/>
    <property type="match status" value="1"/>
</dbReference>
<dbReference type="SUPFAM" id="SSF56349">
    <property type="entry name" value="DNA breaking-rejoining enzymes"/>
    <property type="match status" value="1"/>
</dbReference>
<dbReference type="InterPro" id="IPR013762">
    <property type="entry name" value="Integrase-like_cat_sf"/>
</dbReference>
<dbReference type="PANTHER" id="PTHR30349">
    <property type="entry name" value="PHAGE INTEGRASE-RELATED"/>
    <property type="match status" value="1"/>
</dbReference>
<dbReference type="EMBL" id="JSAQ01000001">
    <property type="protein sequence ID" value="KGO05396.1"/>
    <property type="molecule type" value="Genomic_DNA"/>
</dbReference>
<evidence type="ECO:0000313" key="9">
    <source>
        <dbReference type="Proteomes" id="UP000030140"/>
    </source>
</evidence>
<sequence length="274" mass="31563">MFDNFNTILTAKRYSDSTVTTYIGLLVSYQNYLGDSRPLDRLDPSYLITTLRDFILKKEYTFNTQKQLISAVSLYYKEALRQEIDLSTLRPRSPQRVLPDILSTYEVKNILDHTINLKHKAALTTIYALGLRVGELVDLRLAAIDKKRNTITIKAAKGKKDRQLPFPESLKPLLRAYYQEYKPTDYLFEGQSKPQYTAASLRSVFRASCKKAQIQKKVTLHSLRHAYATHLMDSGTDLRMIQELLGHSDIKTTMVYTHVTTRSMQQVKSPLDFL</sequence>
<dbReference type="PROSITE" id="PS51898">
    <property type="entry name" value="TYR_RECOMBINASE"/>
    <property type="match status" value="1"/>
</dbReference>
<evidence type="ECO:0000256" key="3">
    <source>
        <dbReference type="ARBA" id="ARBA00023125"/>
    </source>
</evidence>
<evidence type="ECO:0000256" key="1">
    <source>
        <dbReference type="ARBA" id="ARBA00008857"/>
    </source>
</evidence>
<evidence type="ECO:0000313" key="8">
    <source>
        <dbReference type="EMBL" id="KGO05396.1"/>
    </source>
</evidence>
<comment type="similarity">
    <text evidence="1">Belongs to the 'phage' integrase family.</text>
</comment>
<protein>
    <submittedName>
        <fullName evidence="8">Integrase</fullName>
    </submittedName>
</protein>
<dbReference type="Gene3D" id="1.10.150.130">
    <property type="match status" value="1"/>
</dbReference>
<keyword evidence="4" id="KW-0233">DNA recombination</keyword>
<dbReference type="PROSITE" id="PS51900">
    <property type="entry name" value="CB"/>
    <property type="match status" value="1"/>
</dbReference>
<keyword evidence="9" id="KW-1185">Reference proteome</keyword>
<name>A0A0A2GSY0_9FLAO</name>
<dbReference type="Proteomes" id="UP000030140">
    <property type="component" value="Unassembled WGS sequence"/>
</dbReference>
<dbReference type="Pfam" id="PF00589">
    <property type="entry name" value="Phage_integrase"/>
    <property type="match status" value="1"/>
</dbReference>
<evidence type="ECO:0000259" key="7">
    <source>
        <dbReference type="PROSITE" id="PS51900"/>
    </source>
</evidence>
<proteinExistence type="inferred from homology"/>
<dbReference type="InterPro" id="IPR010998">
    <property type="entry name" value="Integrase_recombinase_N"/>
</dbReference>
<dbReference type="InterPro" id="IPR002104">
    <property type="entry name" value="Integrase_catalytic"/>
</dbReference>
<accession>A0A0A2GSY0</accession>
<feature type="domain" description="Tyr recombinase" evidence="6">
    <location>
        <begin position="97"/>
        <end position="269"/>
    </location>
</feature>
<organism evidence="8 9">
    <name type="scientific">Dokdonia donghaensis DSW-1</name>
    <dbReference type="NCBI Taxonomy" id="1300343"/>
    <lineage>
        <taxon>Bacteria</taxon>
        <taxon>Pseudomonadati</taxon>
        <taxon>Bacteroidota</taxon>
        <taxon>Flavobacteriia</taxon>
        <taxon>Flavobacteriales</taxon>
        <taxon>Flavobacteriaceae</taxon>
        <taxon>Dokdonia</taxon>
    </lineage>
</organism>
<dbReference type="KEGG" id="ddo:I597_2527"/>
<keyword evidence="2" id="KW-0229">DNA integration</keyword>
<dbReference type="GO" id="GO:0006310">
    <property type="term" value="P:DNA recombination"/>
    <property type="evidence" value="ECO:0007669"/>
    <property type="project" value="UniProtKB-KW"/>
</dbReference>
<gene>
    <name evidence="8" type="ORF">NV36_00075</name>
</gene>
<dbReference type="InterPro" id="IPR004107">
    <property type="entry name" value="Integrase_SAM-like_N"/>
</dbReference>
<evidence type="ECO:0000256" key="5">
    <source>
        <dbReference type="PROSITE-ProRule" id="PRU01248"/>
    </source>
</evidence>
<comment type="caution">
    <text evidence="8">The sequence shown here is derived from an EMBL/GenBank/DDBJ whole genome shotgun (WGS) entry which is preliminary data.</text>
</comment>
<dbReference type="GO" id="GO:0015074">
    <property type="term" value="P:DNA integration"/>
    <property type="evidence" value="ECO:0007669"/>
    <property type="project" value="UniProtKB-KW"/>
</dbReference>
<evidence type="ECO:0000256" key="2">
    <source>
        <dbReference type="ARBA" id="ARBA00022908"/>
    </source>
</evidence>
<feature type="domain" description="Core-binding (CB)" evidence="7">
    <location>
        <begin position="1"/>
        <end position="80"/>
    </location>
</feature>
<keyword evidence="3 5" id="KW-0238">DNA-binding</keyword>
<dbReference type="Pfam" id="PF13495">
    <property type="entry name" value="Phage_int_SAM_4"/>
    <property type="match status" value="1"/>
</dbReference>